<evidence type="ECO:0000259" key="4">
    <source>
        <dbReference type="PROSITE" id="PS50949"/>
    </source>
</evidence>
<dbReference type="PROSITE" id="PS50949">
    <property type="entry name" value="HTH_GNTR"/>
    <property type="match status" value="1"/>
</dbReference>
<dbReference type="InterPro" id="IPR008920">
    <property type="entry name" value="TF_FadR/GntR_C"/>
</dbReference>
<dbReference type="SUPFAM" id="SSF48008">
    <property type="entry name" value="GntR ligand-binding domain-like"/>
    <property type="match status" value="1"/>
</dbReference>
<dbReference type="InterPro" id="IPR036390">
    <property type="entry name" value="WH_DNA-bd_sf"/>
</dbReference>
<dbReference type="PANTHER" id="PTHR43537">
    <property type="entry name" value="TRANSCRIPTIONAL REGULATOR, GNTR FAMILY"/>
    <property type="match status" value="1"/>
</dbReference>
<sequence>MDVKPIARKNIYEDIVIQIRGMIDRGELAPGDKLPPERRLAEMFSVSRNTVREAIRTLAEKNVLESRQGAGTFVRVSDGDSFAASFAGAILRRRPELRDVFEVRKLIEPEIAAMAARNASPSQITRMEAIVGEQERALLSGEPGRAYDQELHELLAEASGNEVMRAMVVALHDEFTQSRAEGLQSLERQAASLAAHRAIVDAVTGGHVMQAEKAMREHLEEVEAIVFADK</sequence>
<dbReference type="GO" id="GO:0003700">
    <property type="term" value="F:DNA-binding transcription factor activity"/>
    <property type="evidence" value="ECO:0007669"/>
    <property type="project" value="InterPro"/>
</dbReference>
<dbReference type="Gene3D" id="1.10.10.10">
    <property type="entry name" value="Winged helix-like DNA-binding domain superfamily/Winged helix DNA-binding domain"/>
    <property type="match status" value="1"/>
</dbReference>
<protein>
    <submittedName>
        <fullName evidence="5">FCD domain-containing protein</fullName>
    </submittedName>
</protein>
<dbReference type="CDD" id="cd07377">
    <property type="entry name" value="WHTH_GntR"/>
    <property type="match status" value="1"/>
</dbReference>
<dbReference type="PRINTS" id="PR00035">
    <property type="entry name" value="HTHGNTR"/>
</dbReference>
<keyword evidence="6" id="KW-1185">Reference proteome</keyword>
<dbReference type="AlphaFoldDB" id="A0A6I6JBR3"/>
<accession>A0A6I6JBR3</accession>
<feature type="domain" description="HTH gntR-type" evidence="4">
    <location>
        <begin position="9"/>
        <end position="77"/>
    </location>
</feature>
<name>A0A6I6JBR3_9BACT</name>
<dbReference type="KEGG" id="psel:GM415_08770"/>
<dbReference type="GO" id="GO:0003677">
    <property type="term" value="F:DNA binding"/>
    <property type="evidence" value="ECO:0007669"/>
    <property type="project" value="UniProtKB-KW"/>
</dbReference>
<gene>
    <name evidence="5" type="ORF">GM415_08770</name>
</gene>
<dbReference type="SMART" id="SM00345">
    <property type="entry name" value="HTH_GNTR"/>
    <property type="match status" value="1"/>
</dbReference>
<proteinExistence type="predicted"/>
<dbReference type="EMBL" id="CP046400">
    <property type="protein sequence ID" value="QGY40216.1"/>
    <property type="molecule type" value="Genomic_DNA"/>
</dbReference>
<dbReference type="Pfam" id="PF00392">
    <property type="entry name" value="GntR"/>
    <property type="match status" value="1"/>
</dbReference>
<dbReference type="InterPro" id="IPR011711">
    <property type="entry name" value="GntR_C"/>
</dbReference>
<dbReference type="Pfam" id="PF07729">
    <property type="entry name" value="FCD"/>
    <property type="match status" value="1"/>
</dbReference>
<dbReference type="SMART" id="SM00895">
    <property type="entry name" value="FCD"/>
    <property type="match status" value="1"/>
</dbReference>
<dbReference type="SUPFAM" id="SSF46785">
    <property type="entry name" value="Winged helix' DNA-binding domain"/>
    <property type="match status" value="1"/>
</dbReference>
<dbReference type="RefSeq" id="WP_158947439.1">
    <property type="nucleotide sequence ID" value="NZ_CP046400.1"/>
</dbReference>
<reference evidence="5 6" key="1">
    <citation type="submission" date="2019-11" db="EMBL/GenBank/DDBJ databases">
        <authorList>
            <person name="Zheng R.K."/>
            <person name="Sun C.M."/>
        </authorList>
    </citation>
    <scope>NUCLEOTIDE SEQUENCE [LARGE SCALE GENOMIC DNA]</scope>
    <source>
        <strain evidence="5 6">SRB007</strain>
    </source>
</reference>
<dbReference type="Gene3D" id="1.20.120.530">
    <property type="entry name" value="GntR ligand-binding domain-like"/>
    <property type="match status" value="1"/>
</dbReference>
<evidence type="ECO:0000256" key="3">
    <source>
        <dbReference type="ARBA" id="ARBA00023163"/>
    </source>
</evidence>
<evidence type="ECO:0000256" key="1">
    <source>
        <dbReference type="ARBA" id="ARBA00023015"/>
    </source>
</evidence>
<keyword evidence="3" id="KW-0804">Transcription</keyword>
<evidence type="ECO:0000313" key="5">
    <source>
        <dbReference type="EMBL" id="QGY40216.1"/>
    </source>
</evidence>
<dbReference type="InterPro" id="IPR000524">
    <property type="entry name" value="Tscrpt_reg_HTH_GntR"/>
</dbReference>
<keyword evidence="1" id="KW-0805">Transcription regulation</keyword>
<keyword evidence="2" id="KW-0238">DNA-binding</keyword>
<dbReference type="Proteomes" id="UP000428328">
    <property type="component" value="Chromosome"/>
</dbReference>
<evidence type="ECO:0000256" key="2">
    <source>
        <dbReference type="ARBA" id="ARBA00023125"/>
    </source>
</evidence>
<dbReference type="PANTHER" id="PTHR43537:SF5">
    <property type="entry name" value="UXU OPERON TRANSCRIPTIONAL REGULATOR"/>
    <property type="match status" value="1"/>
</dbReference>
<organism evidence="5 6">
    <name type="scientific">Pseudodesulfovibrio cashew</name>
    <dbReference type="NCBI Taxonomy" id="2678688"/>
    <lineage>
        <taxon>Bacteria</taxon>
        <taxon>Pseudomonadati</taxon>
        <taxon>Thermodesulfobacteriota</taxon>
        <taxon>Desulfovibrionia</taxon>
        <taxon>Desulfovibrionales</taxon>
        <taxon>Desulfovibrionaceae</taxon>
    </lineage>
</organism>
<dbReference type="InterPro" id="IPR036388">
    <property type="entry name" value="WH-like_DNA-bd_sf"/>
</dbReference>
<evidence type="ECO:0000313" key="6">
    <source>
        <dbReference type="Proteomes" id="UP000428328"/>
    </source>
</evidence>